<evidence type="ECO:0000259" key="1">
    <source>
        <dbReference type="Pfam" id="PF13460"/>
    </source>
</evidence>
<dbReference type="EMBL" id="JBEPFB010000021">
    <property type="protein sequence ID" value="MER7377952.1"/>
    <property type="molecule type" value="Genomic_DNA"/>
</dbReference>
<dbReference type="Gene3D" id="3.40.50.720">
    <property type="entry name" value="NAD(P)-binding Rossmann-like Domain"/>
    <property type="match status" value="1"/>
</dbReference>
<dbReference type="Pfam" id="PF13460">
    <property type="entry name" value="NAD_binding_10"/>
    <property type="match status" value="1"/>
</dbReference>
<dbReference type="InterPro" id="IPR052718">
    <property type="entry name" value="NmrA-type_oxidoreductase"/>
</dbReference>
<feature type="domain" description="NAD(P)-binding" evidence="1">
    <location>
        <begin position="29"/>
        <end position="206"/>
    </location>
</feature>
<dbReference type="Gene3D" id="3.90.25.10">
    <property type="entry name" value="UDP-galactose 4-epimerase, domain 1"/>
    <property type="match status" value="1"/>
</dbReference>
<protein>
    <submittedName>
        <fullName evidence="2">NAD(P)H-binding protein</fullName>
    </submittedName>
</protein>
<reference evidence="2 3" key="1">
    <citation type="submission" date="2024-06" db="EMBL/GenBank/DDBJ databases">
        <title>The Natural Products Discovery Center: Release of the First 8490 Sequenced Strains for Exploring Actinobacteria Biosynthetic Diversity.</title>
        <authorList>
            <person name="Kalkreuter E."/>
            <person name="Kautsar S.A."/>
            <person name="Yang D."/>
            <person name="Bader C.D."/>
            <person name="Teijaro C.N."/>
            <person name="Fluegel L."/>
            <person name="Davis C.M."/>
            <person name="Simpson J.R."/>
            <person name="Lauterbach L."/>
            <person name="Steele A.D."/>
            <person name="Gui C."/>
            <person name="Meng S."/>
            <person name="Li G."/>
            <person name="Viehrig K."/>
            <person name="Ye F."/>
            <person name="Su P."/>
            <person name="Kiefer A.F."/>
            <person name="Nichols A."/>
            <person name="Cepeda A.J."/>
            <person name="Yan W."/>
            <person name="Fan B."/>
            <person name="Jiang Y."/>
            <person name="Adhikari A."/>
            <person name="Zheng C.-J."/>
            <person name="Schuster L."/>
            <person name="Cowan T.M."/>
            <person name="Smanski M.J."/>
            <person name="Chevrette M.G."/>
            <person name="De Carvalho L.P.S."/>
            <person name="Shen B."/>
        </authorList>
    </citation>
    <scope>NUCLEOTIDE SEQUENCE [LARGE SCALE GENOMIC DNA]</scope>
    <source>
        <strain evidence="2 3">NPDC000155</strain>
    </source>
</reference>
<organism evidence="2 3">
    <name type="scientific">Streptomyces lanatus</name>
    <dbReference type="NCBI Taxonomy" id="66900"/>
    <lineage>
        <taxon>Bacteria</taxon>
        <taxon>Bacillati</taxon>
        <taxon>Actinomycetota</taxon>
        <taxon>Actinomycetes</taxon>
        <taxon>Kitasatosporales</taxon>
        <taxon>Streptomycetaceae</taxon>
        <taxon>Streptomyces</taxon>
    </lineage>
</organism>
<dbReference type="PANTHER" id="PTHR47129:SF1">
    <property type="entry name" value="NMRA-LIKE DOMAIN-CONTAINING PROTEIN"/>
    <property type="match status" value="1"/>
</dbReference>
<dbReference type="RefSeq" id="WP_190074788.1">
    <property type="nucleotide sequence ID" value="NZ_BNBM01000020.1"/>
</dbReference>
<gene>
    <name evidence="2" type="ORF">ABT384_35575</name>
</gene>
<dbReference type="SUPFAM" id="SSF51735">
    <property type="entry name" value="NAD(P)-binding Rossmann-fold domains"/>
    <property type="match status" value="1"/>
</dbReference>
<evidence type="ECO:0000313" key="2">
    <source>
        <dbReference type="EMBL" id="MER7377952.1"/>
    </source>
</evidence>
<sequence length="310" mass="33097">MCLLTRRRALTNHQIRHPAKELLVIAVTGASGNLGSLTVRHLIQRTDAARVLALSRTPERSADLGVKTCHGDFDEPHAMVRALDGVERLLIISIGTSDRLPRHARAIDAAAKAGVGHVVFTSLTRAGDPGHPSPLVPDYGATERLLADSGLPFTVLRFNVWVEMLTLIGVAPRAVATGVLPSNSRDGRIGHLTRDDSAAVAAAVLAEGGSQGEILEVTGPEAVTDTDIAAALTEATGHRVRCEDVSDAEQPQRLLDQGIPEHFAHAWSTSGIAKRNGWYDITTHTVQRLTSELATPVTDYFAAHRAELVG</sequence>
<comment type="caution">
    <text evidence="2">The sequence shown here is derived from an EMBL/GenBank/DDBJ whole genome shotgun (WGS) entry which is preliminary data.</text>
</comment>
<proteinExistence type="predicted"/>
<keyword evidence="3" id="KW-1185">Reference proteome</keyword>
<dbReference type="InterPro" id="IPR036291">
    <property type="entry name" value="NAD(P)-bd_dom_sf"/>
</dbReference>
<dbReference type="PANTHER" id="PTHR47129">
    <property type="entry name" value="QUINONE OXIDOREDUCTASE 2"/>
    <property type="match status" value="1"/>
</dbReference>
<accession>A0ABV1Y273</accession>
<dbReference type="Proteomes" id="UP001486207">
    <property type="component" value="Unassembled WGS sequence"/>
</dbReference>
<name>A0ABV1Y273_9ACTN</name>
<evidence type="ECO:0000313" key="3">
    <source>
        <dbReference type="Proteomes" id="UP001486207"/>
    </source>
</evidence>
<dbReference type="InterPro" id="IPR016040">
    <property type="entry name" value="NAD(P)-bd_dom"/>
</dbReference>